<dbReference type="PANTHER" id="PTHR35093">
    <property type="entry name" value="OUTER MEMBRANE PROTEIN NMB0088-RELATED"/>
    <property type="match status" value="1"/>
</dbReference>
<feature type="chain" id="PRO_5003035318" evidence="8">
    <location>
        <begin position="22"/>
        <end position="424"/>
    </location>
</feature>
<sequence length="424" mass="45064" precursor="true">MRRFGLWFFTCAMCIFGGGTAAYGQSFGVELHNTLMPASGGMGGVSIARPQDLTSALNANPAALTQFHGTQFIFGGGWAEPTFNLTQTSNIPSIGTPLIEPFSAKSTAPGTPLGNIGLTQDISELGLPATFGIGFITTAGGFADFRHVPESHGTNTGQTIFNMPVALGVDLSDRLAIGASLSLGIAFFDGPFVGVGGMTSDYALRGTLGMNYLLTDSTTIGGYYQTAQSYEFDNAFLLNPGVGQTSADVEMDLPQNIGIGVANNSMIDGRLLLGVDVVYKLWDQADMYQAVYDNQLIVQLGAQFTHGRYRFRTGYTWAENPIDNTPGANIGGVVQPGDLAAVRYTQGLLAITSQHRISFGIGVTDVLPGIDMDMMAGGMFRDTEQLGNFTTSSIESYWIGLGLTWRFGRGACCETLAPDSWSDI</sequence>
<dbReference type="EMBL" id="CP001848">
    <property type="protein sequence ID" value="ADB16497.1"/>
    <property type="molecule type" value="Genomic_DNA"/>
</dbReference>
<evidence type="ECO:0000256" key="4">
    <source>
        <dbReference type="ARBA" id="ARBA00022692"/>
    </source>
</evidence>
<proteinExistence type="inferred from homology"/>
<dbReference type="Gene3D" id="2.40.160.60">
    <property type="entry name" value="Outer membrane protein transport protein (OMPP1/FadL/TodX)"/>
    <property type="match status" value="1"/>
</dbReference>
<dbReference type="AlphaFoldDB" id="D2QZL4"/>
<evidence type="ECO:0000313" key="10">
    <source>
        <dbReference type="Proteomes" id="UP000001887"/>
    </source>
</evidence>
<keyword evidence="5 8" id="KW-0732">Signal</keyword>
<evidence type="ECO:0000313" key="9">
    <source>
        <dbReference type="EMBL" id="ADB16497.1"/>
    </source>
</evidence>
<dbReference type="HOGENOM" id="CLU_646977_0_0_0"/>
<comment type="subcellular location">
    <subcellularLocation>
        <location evidence="1">Cell outer membrane</location>
        <topology evidence="1">Multi-pass membrane protein</topology>
    </subcellularLocation>
</comment>
<protein>
    <submittedName>
        <fullName evidence="9">Membrane protein involved in aromatic hydrocarbon degradation</fullName>
    </submittedName>
</protein>
<dbReference type="SUPFAM" id="SSF56935">
    <property type="entry name" value="Porins"/>
    <property type="match status" value="1"/>
</dbReference>
<dbReference type="GO" id="GO:0009279">
    <property type="term" value="C:cell outer membrane"/>
    <property type="evidence" value="ECO:0007669"/>
    <property type="project" value="UniProtKB-SubCell"/>
</dbReference>
<dbReference type="InterPro" id="IPR005017">
    <property type="entry name" value="OMPP1/FadL/TodX"/>
</dbReference>
<dbReference type="eggNOG" id="COG2067">
    <property type="taxonomic scope" value="Bacteria"/>
</dbReference>
<keyword evidence="7" id="KW-0998">Cell outer membrane</keyword>
<dbReference type="PANTHER" id="PTHR35093:SF8">
    <property type="entry name" value="OUTER MEMBRANE PROTEIN NMB0088-RELATED"/>
    <property type="match status" value="1"/>
</dbReference>
<evidence type="ECO:0000256" key="5">
    <source>
        <dbReference type="ARBA" id="ARBA00022729"/>
    </source>
</evidence>
<evidence type="ECO:0000256" key="3">
    <source>
        <dbReference type="ARBA" id="ARBA00022452"/>
    </source>
</evidence>
<evidence type="ECO:0000256" key="1">
    <source>
        <dbReference type="ARBA" id="ARBA00004571"/>
    </source>
</evidence>
<keyword evidence="4" id="KW-0812">Transmembrane</keyword>
<keyword evidence="3" id="KW-1134">Transmembrane beta strand</keyword>
<feature type="signal peptide" evidence="8">
    <location>
        <begin position="1"/>
        <end position="21"/>
    </location>
</feature>
<dbReference type="STRING" id="530564.Psta_1822"/>
<name>D2QZL4_PIRSD</name>
<organism evidence="9 10">
    <name type="scientific">Pirellula staleyi (strain ATCC 27377 / DSM 6068 / ICPB 4128)</name>
    <name type="common">Pirella staleyi</name>
    <dbReference type="NCBI Taxonomy" id="530564"/>
    <lineage>
        <taxon>Bacteria</taxon>
        <taxon>Pseudomonadati</taxon>
        <taxon>Planctomycetota</taxon>
        <taxon>Planctomycetia</taxon>
        <taxon>Pirellulales</taxon>
        <taxon>Pirellulaceae</taxon>
        <taxon>Pirellula</taxon>
    </lineage>
</organism>
<comment type="similarity">
    <text evidence="2">Belongs to the OmpP1/FadL family.</text>
</comment>
<keyword evidence="6" id="KW-0472">Membrane</keyword>
<evidence type="ECO:0000256" key="7">
    <source>
        <dbReference type="ARBA" id="ARBA00023237"/>
    </source>
</evidence>
<evidence type="ECO:0000256" key="6">
    <source>
        <dbReference type="ARBA" id="ARBA00023136"/>
    </source>
</evidence>
<reference evidence="9 10" key="1">
    <citation type="journal article" date="2009" name="Stand. Genomic Sci.">
        <title>Complete genome sequence of Pirellula staleyi type strain (ATCC 27377).</title>
        <authorList>
            <person name="Clum A."/>
            <person name="Tindall B.J."/>
            <person name="Sikorski J."/>
            <person name="Ivanova N."/>
            <person name="Mavrommatis K."/>
            <person name="Lucas S."/>
            <person name="Glavina del Rio T."/>
            <person name="Nolan M."/>
            <person name="Chen F."/>
            <person name="Tice H."/>
            <person name="Pitluck S."/>
            <person name="Cheng J.F."/>
            <person name="Chertkov O."/>
            <person name="Brettin T."/>
            <person name="Han C."/>
            <person name="Detter J.C."/>
            <person name="Kuske C."/>
            <person name="Bruce D."/>
            <person name="Goodwin L."/>
            <person name="Ovchinikova G."/>
            <person name="Pati A."/>
            <person name="Mikhailova N."/>
            <person name="Chen A."/>
            <person name="Palaniappan K."/>
            <person name="Land M."/>
            <person name="Hauser L."/>
            <person name="Chang Y.J."/>
            <person name="Jeffries C.D."/>
            <person name="Chain P."/>
            <person name="Rohde M."/>
            <person name="Goker M."/>
            <person name="Bristow J."/>
            <person name="Eisen J.A."/>
            <person name="Markowitz V."/>
            <person name="Hugenholtz P."/>
            <person name="Kyrpides N.C."/>
            <person name="Klenk H.P."/>
            <person name="Lapidus A."/>
        </authorList>
    </citation>
    <scope>NUCLEOTIDE SEQUENCE [LARGE SCALE GENOMIC DNA]</scope>
    <source>
        <strain evidence="10">ATCC 27377 / DSM 6068 / ICPB 4128</strain>
    </source>
</reference>
<keyword evidence="10" id="KW-1185">Reference proteome</keyword>
<dbReference type="Proteomes" id="UP000001887">
    <property type="component" value="Chromosome"/>
</dbReference>
<dbReference type="KEGG" id="psl:Psta_1822"/>
<accession>D2QZL4</accession>
<evidence type="ECO:0000256" key="8">
    <source>
        <dbReference type="SAM" id="SignalP"/>
    </source>
</evidence>
<evidence type="ECO:0000256" key="2">
    <source>
        <dbReference type="ARBA" id="ARBA00008163"/>
    </source>
</evidence>
<gene>
    <name evidence="9" type="ordered locus">Psta_1822</name>
</gene>
<dbReference type="GO" id="GO:0015483">
    <property type="term" value="F:long-chain fatty acid transporting porin activity"/>
    <property type="evidence" value="ECO:0007669"/>
    <property type="project" value="TreeGrafter"/>
</dbReference>